<dbReference type="EMBL" id="JAGGLB010000003">
    <property type="protein sequence ID" value="MBP1989771.1"/>
    <property type="molecule type" value="Genomic_DNA"/>
</dbReference>
<sequence length="81" mass="9248">MNPLSVFIRHRRCVRIGLTKGYRGENSNLYSANFYFASYLSSAWNSFEEDNFVFVVVVGTDYSNLRSYAFFALSVLIKGIG</sequence>
<evidence type="ECO:0000313" key="2">
    <source>
        <dbReference type="Proteomes" id="UP001519287"/>
    </source>
</evidence>
<protein>
    <submittedName>
        <fullName evidence="1">Uncharacterized protein</fullName>
    </submittedName>
</protein>
<evidence type="ECO:0000313" key="1">
    <source>
        <dbReference type="EMBL" id="MBP1989771.1"/>
    </source>
</evidence>
<organism evidence="1 2">
    <name type="scientific">Paenibacillus eucommiae</name>
    <dbReference type="NCBI Taxonomy" id="1355755"/>
    <lineage>
        <taxon>Bacteria</taxon>
        <taxon>Bacillati</taxon>
        <taxon>Bacillota</taxon>
        <taxon>Bacilli</taxon>
        <taxon>Bacillales</taxon>
        <taxon>Paenibacillaceae</taxon>
        <taxon>Paenibacillus</taxon>
    </lineage>
</organism>
<comment type="caution">
    <text evidence="1">The sequence shown here is derived from an EMBL/GenBank/DDBJ whole genome shotgun (WGS) entry which is preliminary data.</text>
</comment>
<dbReference type="Proteomes" id="UP001519287">
    <property type="component" value="Unassembled WGS sequence"/>
</dbReference>
<gene>
    <name evidence="1" type="ORF">J2Z66_001369</name>
</gene>
<keyword evidence="2" id="KW-1185">Reference proteome</keyword>
<proteinExistence type="predicted"/>
<reference evidence="1 2" key="1">
    <citation type="submission" date="2021-03" db="EMBL/GenBank/DDBJ databases">
        <title>Genomic Encyclopedia of Type Strains, Phase IV (KMG-IV): sequencing the most valuable type-strain genomes for metagenomic binning, comparative biology and taxonomic classification.</title>
        <authorList>
            <person name="Goeker M."/>
        </authorList>
    </citation>
    <scope>NUCLEOTIDE SEQUENCE [LARGE SCALE GENOMIC DNA]</scope>
    <source>
        <strain evidence="1 2">DSM 26048</strain>
    </source>
</reference>
<accession>A0ABS4ISA9</accession>
<name>A0ABS4ISA9_9BACL</name>